<dbReference type="Proteomes" id="UP001159363">
    <property type="component" value="Chromosome 12"/>
</dbReference>
<reference evidence="1 2" key="1">
    <citation type="submission" date="2023-02" db="EMBL/GenBank/DDBJ databases">
        <title>LHISI_Scaffold_Assembly.</title>
        <authorList>
            <person name="Stuart O.P."/>
            <person name="Cleave R."/>
            <person name="Magrath M.J.L."/>
            <person name="Mikheyev A.S."/>
        </authorList>
    </citation>
    <scope>NUCLEOTIDE SEQUENCE [LARGE SCALE GENOMIC DNA]</scope>
    <source>
        <strain evidence="1">Daus_M_001</strain>
        <tissue evidence="1">Leg muscle</tissue>
    </source>
</reference>
<evidence type="ECO:0000313" key="2">
    <source>
        <dbReference type="Proteomes" id="UP001159363"/>
    </source>
</evidence>
<name>A0ABQ9GDQ9_9NEOP</name>
<evidence type="ECO:0000313" key="1">
    <source>
        <dbReference type="EMBL" id="KAJ8870317.1"/>
    </source>
</evidence>
<dbReference type="EMBL" id="JARBHB010000013">
    <property type="protein sequence ID" value="KAJ8870317.1"/>
    <property type="molecule type" value="Genomic_DNA"/>
</dbReference>
<organism evidence="1 2">
    <name type="scientific">Dryococelus australis</name>
    <dbReference type="NCBI Taxonomy" id="614101"/>
    <lineage>
        <taxon>Eukaryota</taxon>
        <taxon>Metazoa</taxon>
        <taxon>Ecdysozoa</taxon>
        <taxon>Arthropoda</taxon>
        <taxon>Hexapoda</taxon>
        <taxon>Insecta</taxon>
        <taxon>Pterygota</taxon>
        <taxon>Neoptera</taxon>
        <taxon>Polyneoptera</taxon>
        <taxon>Phasmatodea</taxon>
        <taxon>Verophasmatodea</taxon>
        <taxon>Anareolatae</taxon>
        <taxon>Phasmatidae</taxon>
        <taxon>Eurycanthinae</taxon>
        <taxon>Dryococelus</taxon>
    </lineage>
</organism>
<gene>
    <name evidence="1" type="ORF">PR048_029338</name>
</gene>
<sequence>MSVAVGEVKMWRRTDFIETLNMCDSTFSHARTSMIYCTTASERYFPTLCRLKSYLHNSMSENSLNGLYHCSQYVET</sequence>
<comment type="caution">
    <text evidence="1">The sequence shown here is derived from an EMBL/GenBank/DDBJ whole genome shotgun (WGS) entry which is preliminary data.</text>
</comment>
<accession>A0ABQ9GDQ9</accession>
<proteinExistence type="predicted"/>
<keyword evidence="2" id="KW-1185">Reference proteome</keyword>
<protein>
    <submittedName>
        <fullName evidence="1">Uncharacterized protein</fullName>
    </submittedName>
</protein>